<proteinExistence type="predicted"/>
<comment type="caution">
    <text evidence="2">The sequence shown here is derived from an EMBL/GenBank/DDBJ whole genome shotgun (WGS) entry which is preliminary data.</text>
</comment>
<sequence>MNTASPCSNCVTSNSAMEELERLATMPAHIAADGTKHDTMHINAGAANEPMYDTSQDQVISYQLAGSGDNHDINNKPLGNECDCPVNQSGTLKFTDAETHSEESFSPCDVPDTNNSSALDAPDKFDDSVQKLDVESIAAVYRDPVLMMMFRELDDHVLAKNFRTKLVARYIKLTLAKFTVVREAKECETEFPELMLAMQALEIDADNATITEADGPAQQVIKVGRALRASYSKVCKDATRKLKQLIRDTGAQVAKVYNENKEDDMCSVWYAIKSDKYYQANEILVPCHRYEFRVLVVTHLHLIGGTPSHYKPLKKPQHTPYQHFLDLLPDFLSFSRCEQAARLGYSTKGPTTGPWKYQAGDQAIPLGIATKTQRRPRDWSTGLAQSPTPPLVRDRSSCLPLTSLPGPLLGTLTARMGPSLPPTPTIAGPAGKSSLPSRSALKRSNSDDGQQGRKKSRVKGSKKTN</sequence>
<dbReference type="Proteomes" id="UP000714618">
    <property type="component" value="Unassembled WGS sequence"/>
</dbReference>
<reference evidence="2" key="1">
    <citation type="submission" date="2020-06" db="EMBL/GenBank/DDBJ databases">
        <authorList>
            <person name="Onetto C."/>
        </authorList>
    </citation>
    <scope>NUCLEOTIDE SEQUENCE</scope>
</reference>
<feature type="region of interest" description="Disordered" evidence="1">
    <location>
        <begin position="410"/>
        <end position="465"/>
    </location>
</feature>
<dbReference type="AlphaFoldDB" id="A0A9N8JJ97"/>
<feature type="region of interest" description="Disordered" evidence="1">
    <location>
        <begin position="98"/>
        <end position="122"/>
    </location>
</feature>
<evidence type="ECO:0000313" key="2">
    <source>
        <dbReference type="EMBL" id="CAD0086057.1"/>
    </source>
</evidence>
<evidence type="ECO:0000256" key="1">
    <source>
        <dbReference type="SAM" id="MobiDB-lite"/>
    </source>
</evidence>
<evidence type="ECO:0000313" key="3">
    <source>
        <dbReference type="Proteomes" id="UP000714618"/>
    </source>
</evidence>
<feature type="region of interest" description="Disordered" evidence="1">
    <location>
        <begin position="371"/>
        <end position="398"/>
    </location>
</feature>
<keyword evidence="3" id="KW-1185">Reference proteome</keyword>
<feature type="compositionally biased region" description="Basic residues" evidence="1">
    <location>
        <begin position="452"/>
        <end position="465"/>
    </location>
</feature>
<name>A0A9N8JJ97_9PEZI</name>
<gene>
    <name evidence="2" type="ORF">AWRI4233_LOCUS659</name>
</gene>
<dbReference type="OrthoDB" id="3911924at2759"/>
<protein>
    <submittedName>
        <fullName evidence="2">Uncharacterized protein</fullName>
    </submittedName>
</protein>
<organism evidence="2 3">
    <name type="scientific">Aureobasidium mustum</name>
    <dbReference type="NCBI Taxonomy" id="2773714"/>
    <lineage>
        <taxon>Eukaryota</taxon>
        <taxon>Fungi</taxon>
        <taxon>Dikarya</taxon>
        <taxon>Ascomycota</taxon>
        <taxon>Pezizomycotina</taxon>
        <taxon>Dothideomycetes</taxon>
        <taxon>Dothideomycetidae</taxon>
        <taxon>Dothideales</taxon>
        <taxon>Saccotheciaceae</taxon>
        <taxon>Aureobasidium</taxon>
    </lineage>
</organism>
<dbReference type="EMBL" id="CAIJEO010000002">
    <property type="protein sequence ID" value="CAD0086057.1"/>
    <property type="molecule type" value="Genomic_DNA"/>
</dbReference>
<accession>A0A9N8JJ97</accession>